<dbReference type="Proteomes" id="UP001369082">
    <property type="component" value="Unassembled WGS sequence"/>
</dbReference>
<keyword evidence="4" id="KW-1134">Transmembrane beta strand</keyword>
<evidence type="ECO:0000256" key="2">
    <source>
        <dbReference type="ARBA" id="ARBA00006980"/>
    </source>
</evidence>
<dbReference type="InterPro" id="IPR050810">
    <property type="entry name" value="Bact_Secretion_Sys_Channel"/>
</dbReference>
<dbReference type="InterPro" id="IPR049371">
    <property type="entry name" value="GspD-like_N0"/>
</dbReference>
<keyword evidence="6 11" id="KW-0732">Signal</keyword>
<evidence type="ECO:0000256" key="9">
    <source>
        <dbReference type="ARBA" id="ARBA00023237"/>
    </source>
</evidence>
<dbReference type="InterPro" id="IPR038591">
    <property type="entry name" value="NolW-like_sf"/>
</dbReference>
<dbReference type="InterPro" id="IPR001775">
    <property type="entry name" value="GspD/PilQ"/>
</dbReference>
<dbReference type="PRINTS" id="PR00811">
    <property type="entry name" value="BCTERIALGSPD"/>
</dbReference>
<dbReference type="NCBIfam" id="TIGR02517">
    <property type="entry name" value="type_II_gspD"/>
    <property type="match status" value="1"/>
</dbReference>
<keyword evidence="7" id="KW-0653">Protein transport</keyword>
<dbReference type="Pfam" id="PF03958">
    <property type="entry name" value="Secretin_N"/>
    <property type="match status" value="3"/>
</dbReference>
<evidence type="ECO:0000256" key="7">
    <source>
        <dbReference type="ARBA" id="ARBA00022927"/>
    </source>
</evidence>
<evidence type="ECO:0000256" key="3">
    <source>
        <dbReference type="ARBA" id="ARBA00022448"/>
    </source>
</evidence>
<dbReference type="EMBL" id="JBAKAZ010000015">
    <property type="protein sequence ID" value="MEL0629138.1"/>
    <property type="molecule type" value="Genomic_DNA"/>
</dbReference>
<feature type="domain" description="NolW-like" evidence="13">
    <location>
        <begin position="131"/>
        <end position="194"/>
    </location>
</feature>
<dbReference type="InterPro" id="IPR004846">
    <property type="entry name" value="T2SS/T3SS_dom"/>
</dbReference>
<comment type="similarity">
    <text evidence="2">Belongs to the bacterial secretin family. GSP D subfamily.</text>
</comment>
<dbReference type="Pfam" id="PF00263">
    <property type="entry name" value="Secretin"/>
    <property type="match status" value="1"/>
</dbReference>
<evidence type="ECO:0000256" key="10">
    <source>
        <dbReference type="RuleBase" id="RU004004"/>
    </source>
</evidence>
<dbReference type="Gene3D" id="3.30.1370.120">
    <property type="match status" value="3"/>
</dbReference>
<dbReference type="Pfam" id="PF21305">
    <property type="entry name" value="type_II_gspD_N0"/>
    <property type="match status" value="1"/>
</dbReference>
<evidence type="ECO:0000256" key="1">
    <source>
        <dbReference type="ARBA" id="ARBA00004442"/>
    </source>
</evidence>
<evidence type="ECO:0000256" key="4">
    <source>
        <dbReference type="ARBA" id="ARBA00022452"/>
    </source>
</evidence>
<dbReference type="InterPro" id="IPR013356">
    <property type="entry name" value="T2SS_GspD"/>
</dbReference>
<feature type="chain" id="PRO_5047024813" evidence="11">
    <location>
        <begin position="30"/>
        <end position="676"/>
    </location>
</feature>
<dbReference type="PANTHER" id="PTHR30332:SF24">
    <property type="entry name" value="SECRETIN GSPD-RELATED"/>
    <property type="match status" value="1"/>
</dbReference>
<dbReference type="PROSITE" id="PS00875">
    <property type="entry name" value="T2SP_D"/>
    <property type="match status" value="1"/>
</dbReference>
<evidence type="ECO:0000313" key="16">
    <source>
        <dbReference type="Proteomes" id="UP001369082"/>
    </source>
</evidence>
<dbReference type="InterPro" id="IPR005644">
    <property type="entry name" value="NolW-like"/>
</dbReference>
<sequence>MSLGIKKKLAGMLAASVFILFSQSTVVQAAEYSASFKNADLNEFINIVGKNLNKTIVLDPAVRGKINVRSYDLLNEQQYYQFFLNVLEVYGFAVVEMDNGILKVIKAKDAKVAAIPVVDNGTQYKGDEMVTRVVPVINVSVRELAPLLRQLNDSAGGGNVVHYDPSNVIMITGRASVVNRLVNIIQRVDKAGDQEVDIVKLQFASALDMVNMINSIQETPSTSKTSTSSVLKPRLVADERTNSVIISGEPKSRARVIKLVKSLDDELKNNGNTRVFYLKYANAKEVVDVLNGVSKGIEETVGKSAGASNASKQSSLNIQAHAGTNSIVISAQPALMSSLSSIIRQLDIRRAQVLVEAIVVEVSEGSGINLSVQWASTSAGGTQFNDNGISTSEIITGAYQVDNDEDDLTDVIDSLSSLAGGIAGFVGNDWGVILQALSTTTGSNILATPSLTTLDNQEASFIVGDEVPVLTGSTSSSSNDNPFQTIERREVGIKLKVTPQINEGDSVQMEIEQEVSNIQGQTSVDVIFATRSVKTTVLAKSGETIVIGGLIDEAVNETVDKVPLLGDIPYLGQLFRSTKSSTEKRNLMIFIRPTIIRDDQTMLELSQRKYGLIRQVQLGQAVDGIELMPDSNVPLLPEWGQPVEIDPYTFKEGSESNQAVVDFELEQAKQQAEALQ</sequence>
<reference evidence="15 16" key="1">
    <citation type="submission" date="2024-02" db="EMBL/GenBank/DDBJ databases">
        <title>Bacteria isolated from the canopy kelp, Nereocystis luetkeana.</title>
        <authorList>
            <person name="Pfister C.A."/>
            <person name="Younker I.T."/>
            <person name="Light S.H."/>
        </authorList>
    </citation>
    <scope>NUCLEOTIDE SEQUENCE [LARGE SCALE GENOMIC DNA]</scope>
    <source>
        <strain evidence="15 16">TI.1.05</strain>
    </source>
</reference>
<comment type="caution">
    <text evidence="15">The sequence shown here is derived from an EMBL/GenBank/DDBJ whole genome shotgun (WGS) entry which is preliminary data.</text>
</comment>
<name>A0ABU9GP90_9GAMM</name>
<accession>A0ABU9GP90</accession>
<keyword evidence="9" id="KW-0998">Cell outer membrane</keyword>
<dbReference type="InterPro" id="IPR004845">
    <property type="entry name" value="T2SS_GspD_CS"/>
</dbReference>
<dbReference type="PANTHER" id="PTHR30332">
    <property type="entry name" value="PROBABLE GENERAL SECRETION PATHWAY PROTEIN D"/>
    <property type="match status" value="1"/>
</dbReference>
<feature type="domain" description="NolW-like" evidence="13">
    <location>
        <begin position="273"/>
        <end position="352"/>
    </location>
</feature>
<evidence type="ECO:0000256" key="5">
    <source>
        <dbReference type="ARBA" id="ARBA00022692"/>
    </source>
</evidence>
<feature type="domain" description="Type II/III secretion system secretin-like" evidence="12">
    <location>
        <begin position="436"/>
        <end position="597"/>
    </location>
</feature>
<keyword evidence="16" id="KW-1185">Reference proteome</keyword>
<evidence type="ECO:0000259" key="12">
    <source>
        <dbReference type="Pfam" id="PF00263"/>
    </source>
</evidence>
<keyword evidence="5" id="KW-0812">Transmembrane</keyword>
<dbReference type="RefSeq" id="WP_341597150.1">
    <property type="nucleotide sequence ID" value="NZ_JBAKAZ010000015.1"/>
</dbReference>
<evidence type="ECO:0000259" key="14">
    <source>
        <dbReference type="Pfam" id="PF21305"/>
    </source>
</evidence>
<proteinExistence type="inferred from homology"/>
<gene>
    <name evidence="15" type="primary">gspD</name>
    <name evidence="15" type="ORF">V6256_05915</name>
</gene>
<protein>
    <submittedName>
        <fullName evidence="15">Type II secretion system secretin GspD</fullName>
    </submittedName>
</protein>
<organism evidence="15 16">
    <name type="scientific">Psychromonas aquatilis</name>
    <dbReference type="NCBI Taxonomy" id="2005072"/>
    <lineage>
        <taxon>Bacteria</taxon>
        <taxon>Pseudomonadati</taxon>
        <taxon>Pseudomonadota</taxon>
        <taxon>Gammaproteobacteria</taxon>
        <taxon>Alteromonadales</taxon>
        <taxon>Psychromonadaceae</taxon>
        <taxon>Psychromonas</taxon>
    </lineage>
</organism>
<evidence type="ECO:0000313" key="15">
    <source>
        <dbReference type="EMBL" id="MEL0629138.1"/>
    </source>
</evidence>
<keyword evidence="8" id="KW-0472">Membrane</keyword>
<evidence type="ECO:0000256" key="11">
    <source>
        <dbReference type="SAM" id="SignalP"/>
    </source>
</evidence>
<feature type="domain" description="GspD-like N0" evidence="14">
    <location>
        <begin position="35"/>
        <end position="104"/>
    </location>
</feature>
<evidence type="ECO:0000259" key="13">
    <source>
        <dbReference type="Pfam" id="PF03958"/>
    </source>
</evidence>
<keyword evidence="3 10" id="KW-0813">Transport</keyword>
<feature type="domain" description="NolW-like" evidence="13">
    <location>
        <begin position="197"/>
        <end position="265"/>
    </location>
</feature>
<evidence type="ECO:0000256" key="6">
    <source>
        <dbReference type="ARBA" id="ARBA00022729"/>
    </source>
</evidence>
<evidence type="ECO:0000256" key="8">
    <source>
        <dbReference type="ARBA" id="ARBA00023136"/>
    </source>
</evidence>
<feature type="signal peptide" evidence="11">
    <location>
        <begin position="1"/>
        <end position="29"/>
    </location>
</feature>
<comment type="subcellular location">
    <subcellularLocation>
        <location evidence="1 10">Cell outer membrane</location>
    </subcellularLocation>
</comment>